<dbReference type="Gene3D" id="3.20.20.80">
    <property type="entry name" value="Glycosidases"/>
    <property type="match status" value="1"/>
</dbReference>
<keyword evidence="5" id="KW-0378">Hydrolase</keyword>
<dbReference type="GO" id="GO:0046373">
    <property type="term" value="P:L-arabinose metabolic process"/>
    <property type="evidence" value="ECO:0007669"/>
    <property type="project" value="InterPro"/>
</dbReference>
<dbReference type="Pfam" id="PF22848">
    <property type="entry name" value="ASD1_dom"/>
    <property type="match status" value="1"/>
</dbReference>
<keyword evidence="4 7" id="KW-0732">Signal</keyword>
<dbReference type="EC" id="3.2.1.55" evidence="3"/>
<dbReference type="InterPro" id="IPR013780">
    <property type="entry name" value="Glyco_hydro_b"/>
</dbReference>
<dbReference type="InterPro" id="IPR010720">
    <property type="entry name" value="Alpha-L-AF_C"/>
</dbReference>
<evidence type="ECO:0000313" key="10">
    <source>
        <dbReference type="Proteomes" id="UP000428260"/>
    </source>
</evidence>
<dbReference type="Gene3D" id="2.60.120.260">
    <property type="entry name" value="Galactose-binding domain-like"/>
    <property type="match status" value="1"/>
</dbReference>
<evidence type="ECO:0000259" key="8">
    <source>
        <dbReference type="SMART" id="SM00813"/>
    </source>
</evidence>
<keyword evidence="6" id="KW-0325">Glycoprotein</keyword>
<keyword evidence="10" id="KW-1185">Reference proteome</keyword>
<dbReference type="InterPro" id="IPR051563">
    <property type="entry name" value="Glycosyl_Hydrolase_51"/>
</dbReference>
<evidence type="ECO:0000256" key="1">
    <source>
        <dbReference type="ARBA" id="ARBA00001462"/>
    </source>
</evidence>
<accession>A0A6I6JWC0</accession>
<protein>
    <recommendedName>
        <fullName evidence="3">non-reducing end alpha-L-arabinofuranosidase</fullName>
        <ecNumber evidence="3">3.2.1.55</ecNumber>
    </recommendedName>
</protein>
<dbReference type="RefSeq" id="WP_158871363.1">
    <property type="nucleotide sequence ID" value="NZ_CP046401.1"/>
</dbReference>
<dbReference type="InterPro" id="IPR003305">
    <property type="entry name" value="CenC_carb-bd"/>
</dbReference>
<proteinExistence type="inferred from homology"/>
<dbReference type="KEGG" id="mcos:GM418_28485"/>
<gene>
    <name evidence="9" type="ORF">GM418_28485</name>
</gene>
<evidence type="ECO:0000256" key="4">
    <source>
        <dbReference type="ARBA" id="ARBA00022729"/>
    </source>
</evidence>
<feature type="signal peptide" evidence="7">
    <location>
        <begin position="1"/>
        <end position="20"/>
    </location>
</feature>
<dbReference type="SMART" id="SM00813">
    <property type="entry name" value="Alpha-L-AF_C"/>
    <property type="match status" value="1"/>
</dbReference>
<evidence type="ECO:0000256" key="7">
    <source>
        <dbReference type="SAM" id="SignalP"/>
    </source>
</evidence>
<dbReference type="Pfam" id="PF02018">
    <property type="entry name" value="CBM_4_9"/>
    <property type="match status" value="1"/>
</dbReference>
<dbReference type="Gene3D" id="2.60.40.1180">
    <property type="entry name" value="Golgi alpha-mannosidase II"/>
    <property type="match status" value="1"/>
</dbReference>
<evidence type="ECO:0000256" key="3">
    <source>
        <dbReference type="ARBA" id="ARBA00012670"/>
    </source>
</evidence>
<comment type="similarity">
    <text evidence="2">Belongs to the glycosyl hydrolase 51 family.</text>
</comment>
<dbReference type="Proteomes" id="UP000428260">
    <property type="component" value="Chromosome"/>
</dbReference>
<name>A0A6I6JWC0_9BACT</name>
<dbReference type="GO" id="GO:0046556">
    <property type="term" value="F:alpha-L-arabinofuranosidase activity"/>
    <property type="evidence" value="ECO:0007669"/>
    <property type="project" value="UniProtKB-EC"/>
</dbReference>
<dbReference type="InterPro" id="IPR017853">
    <property type="entry name" value="GH"/>
</dbReference>
<sequence>MRTKSYLILTFLFITAQLTAQTLVKITVEKQKPEITVAPNMYGIFFEDINFAADGGLYAEMIKNRSFDFPNSPFMGWLTYGKVSVQTEGAPFPRNQHYARLLNDGLLTGTGLLNEGFRGIGVEKNKKYNLSLYAKNVNKGENKLKIEIISAANEIIASGEIEINSGDWEKYKLELQAEETCAHAKLRVDLISQGELDIEHVSLFPAETWKNRENGMRKDLAQALADLKPGVFRFPGGCIIEGNNLETRYQWKNSVGAVENRPVNENRWNYVFQHRFTPDYFQSYGLGFFEYFQLCEDFGADALPVVSCGMACQFITDECVPVDDLEPYIQDALDLVEFANGPVTSKWGKVRVEMGHPESFGLKYIGIGNEQWGEVFPKHLEAFQKAFDEKYPEIQIIGSSGPSADGEQFDYLWGQMKKLDVDLVDEHYYKDPDWFLQNADRYDDYSRKGPKVFAGEYACHVQPEKKNSFYAALCEASFLTGIERNSDVVRLATYAPLFAHVDAWQWKPDMIWFDNLRSVKSANYYVQQLYSKYKGTTVQNVKMNGENVVGQNGIYASVVTDKDNDQLIIKISNTGKSEKEVELDFKLKELPGVLKGKQITLKANLDDENTLDEPFLVKPLEKEVVLDSKSPKISIEAESFHVFVLDL</sequence>
<reference evidence="9 10" key="1">
    <citation type="submission" date="2019-11" db="EMBL/GenBank/DDBJ databases">
        <authorList>
            <person name="Zheng R.K."/>
            <person name="Sun C.M."/>
        </authorList>
    </citation>
    <scope>NUCLEOTIDE SEQUENCE [LARGE SCALE GENOMIC DNA]</scope>
    <source>
        <strain evidence="9 10">WC007</strain>
    </source>
</reference>
<dbReference type="AlphaFoldDB" id="A0A6I6JWC0"/>
<evidence type="ECO:0000256" key="5">
    <source>
        <dbReference type="ARBA" id="ARBA00022801"/>
    </source>
</evidence>
<dbReference type="SUPFAM" id="SSF51445">
    <property type="entry name" value="(Trans)glycosidases"/>
    <property type="match status" value="1"/>
</dbReference>
<organism evidence="9 10">
    <name type="scientific">Maribellus comscasis</name>
    <dbReference type="NCBI Taxonomy" id="2681766"/>
    <lineage>
        <taxon>Bacteria</taxon>
        <taxon>Pseudomonadati</taxon>
        <taxon>Bacteroidota</taxon>
        <taxon>Bacteroidia</taxon>
        <taxon>Marinilabiliales</taxon>
        <taxon>Prolixibacteraceae</taxon>
        <taxon>Maribellus</taxon>
    </lineage>
</organism>
<feature type="chain" id="PRO_5026200178" description="non-reducing end alpha-L-arabinofuranosidase" evidence="7">
    <location>
        <begin position="21"/>
        <end position="647"/>
    </location>
</feature>
<dbReference type="PANTHER" id="PTHR31776">
    <property type="entry name" value="ALPHA-L-ARABINOFURANOSIDASE 1"/>
    <property type="match status" value="1"/>
</dbReference>
<feature type="domain" description="Alpha-L-arabinofuranosidase C-terminal" evidence="8">
    <location>
        <begin position="455"/>
        <end position="630"/>
    </location>
</feature>
<dbReference type="EMBL" id="CP046401">
    <property type="protein sequence ID" value="QGY47465.1"/>
    <property type="molecule type" value="Genomic_DNA"/>
</dbReference>
<dbReference type="PANTHER" id="PTHR31776:SF0">
    <property type="entry name" value="ALPHA-L-ARABINOFURANOSIDASE 1"/>
    <property type="match status" value="1"/>
</dbReference>
<comment type="catalytic activity">
    <reaction evidence="1">
        <text>Hydrolysis of terminal non-reducing alpha-L-arabinofuranoside residues in alpha-L-arabinosides.</text>
        <dbReference type="EC" id="3.2.1.55"/>
    </reaction>
</comment>
<dbReference type="InterPro" id="IPR055235">
    <property type="entry name" value="ASD1_cat"/>
</dbReference>
<evidence type="ECO:0000256" key="2">
    <source>
        <dbReference type="ARBA" id="ARBA00007186"/>
    </source>
</evidence>
<evidence type="ECO:0000313" key="9">
    <source>
        <dbReference type="EMBL" id="QGY47465.1"/>
    </source>
</evidence>
<dbReference type="Pfam" id="PF06964">
    <property type="entry name" value="Alpha-L-AF_C"/>
    <property type="match status" value="1"/>
</dbReference>
<evidence type="ECO:0000256" key="6">
    <source>
        <dbReference type="ARBA" id="ARBA00023180"/>
    </source>
</evidence>